<name>A0A9P5Y394_9AGAR</name>
<feature type="compositionally biased region" description="Basic and acidic residues" evidence="1">
    <location>
        <begin position="1"/>
        <end position="11"/>
    </location>
</feature>
<accession>A0A9P5Y394</accession>
<comment type="caution">
    <text evidence="3">The sequence shown here is derived from an EMBL/GenBank/DDBJ whole genome shotgun (WGS) entry which is preliminary data.</text>
</comment>
<dbReference type="Proteomes" id="UP000807353">
    <property type="component" value="Unassembled WGS sequence"/>
</dbReference>
<dbReference type="AlphaFoldDB" id="A0A9P5Y394"/>
<gene>
    <name evidence="3" type="ORF">BDZ94DRAFT_1298990</name>
</gene>
<evidence type="ECO:0000313" key="4">
    <source>
        <dbReference type="Proteomes" id="UP000807353"/>
    </source>
</evidence>
<reference evidence="3" key="1">
    <citation type="submission" date="2020-11" db="EMBL/GenBank/DDBJ databases">
        <authorList>
            <consortium name="DOE Joint Genome Institute"/>
            <person name="Ahrendt S."/>
            <person name="Riley R."/>
            <person name="Andreopoulos W."/>
            <person name="Labutti K."/>
            <person name="Pangilinan J."/>
            <person name="Ruiz-Duenas F.J."/>
            <person name="Barrasa J.M."/>
            <person name="Sanchez-Garcia M."/>
            <person name="Camarero S."/>
            <person name="Miyauchi S."/>
            <person name="Serrano A."/>
            <person name="Linde D."/>
            <person name="Babiker R."/>
            <person name="Drula E."/>
            <person name="Ayuso-Fernandez I."/>
            <person name="Pacheco R."/>
            <person name="Padilla G."/>
            <person name="Ferreira P."/>
            <person name="Barriuso J."/>
            <person name="Kellner H."/>
            <person name="Castanera R."/>
            <person name="Alfaro M."/>
            <person name="Ramirez L."/>
            <person name="Pisabarro A.G."/>
            <person name="Kuo A."/>
            <person name="Tritt A."/>
            <person name="Lipzen A."/>
            <person name="He G."/>
            <person name="Yan M."/>
            <person name="Ng V."/>
            <person name="Cullen D."/>
            <person name="Martin F."/>
            <person name="Rosso M.-N."/>
            <person name="Henrissat B."/>
            <person name="Hibbett D."/>
            <person name="Martinez A.T."/>
            <person name="Grigoriev I.V."/>
        </authorList>
    </citation>
    <scope>NUCLEOTIDE SEQUENCE</scope>
    <source>
        <strain evidence="3">CBS 247.69</strain>
    </source>
</reference>
<organism evidence="3 4">
    <name type="scientific">Collybia nuda</name>
    <dbReference type="NCBI Taxonomy" id="64659"/>
    <lineage>
        <taxon>Eukaryota</taxon>
        <taxon>Fungi</taxon>
        <taxon>Dikarya</taxon>
        <taxon>Basidiomycota</taxon>
        <taxon>Agaricomycotina</taxon>
        <taxon>Agaricomycetes</taxon>
        <taxon>Agaricomycetidae</taxon>
        <taxon>Agaricales</taxon>
        <taxon>Tricholomatineae</taxon>
        <taxon>Clitocybaceae</taxon>
        <taxon>Collybia</taxon>
    </lineage>
</organism>
<feature type="region of interest" description="Disordered" evidence="1">
    <location>
        <begin position="1"/>
        <end position="44"/>
    </location>
</feature>
<dbReference type="EMBL" id="MU150278">
    <property type="protein sequence ID" value="KAF9461884.1"/>
    <property type="molecule type" value="Genomic_DNA"/>
</dbReference>
<evidence type="ECO:0000256" key="1">
    <source>
        <dbReference type="SAM" id="MobiDB-lite"/>
    </source>
</evidence>
<evidence type="ECO:0000259" key="2">
    <source>
        <dbReference type="Pfam" id="PF13640"/>
    </source>
</evidence>
<proteinExistence type="predicted"/>
<dbReference type="PANTHER" id="PTHR33099:SF11">
    <property type="entry name" value="FE2OG DIOXYGENASE DOMAIN-CONTAINING PROTEIN"/>
    <property type="match status" value="1"/>
</dbReference>
<sequence length="477" mass="53671">MSDLKRAREISPKPSESESDPSLSEGDIPNTQKKTRQEPIQTRTEIHTTGELDGKVRTAIALNSAIKLASSQYKIPPIGYSLTTYEKQKPPSSKNQKILKDLRSIYEEVPLPYRHGSFEGPFHFTITRPDYKYEGEFGRKASINNNLEEWYEQGTVAGYGDMESLETKVDIKSVMQENPKLLECVRATWEEKFIPGQVRVEPYKIQLYGGGGHFKAHRDTPEQGLVGTFLVGLGDTKSGYKGGDFHIGNEKLRSDAGNWVAFHPDVPHSVEEVSNYEYRAVLAFKIFRDGELVEHEATTREAALQQRVGAVINEIPAPYGIFLEHKYHIGVQGLNGFDAIMLSAAQQRQDTVIHIFPVLISTKSEVHYGPESESDSEEEDGQRTYFVTRVVPFTTSHVDFLLATDYSTRKAAETNIKIWEGVKDVPFYSRTFESAADCWQQHKEEIGFTGNESDGERESSIYLSYALLVLPSPPSDS</sequence>
<evidence type="ECO:0000313" key="3">
    <source>
        <dbReference type="EMBL" id="KAF9461884.1"/>
    </source>
</evidence>
<dbReference type="Gene3D" id="2.60.120.620">
    <property type="entry name" value="q2cbj1_9rhob like domain"/>
    <property type="match status" value="1"/>
</dbReference>
<feature type="domain" description="Prolyl 4-hydroxylase alpha subunit Fe(2+) 2OG dioxygenase" evidence="2">
    <location>
        <begin position="204"/>
        <end position="283"/>
    </location>
</feature>
<protein>
    <recommendedName>
        <fullName evidence="2">Prolyl 4-hydroxylase alpha subunit Fe(2+) 2OG dioxygenase domain-containing protein</fullName>
    </recommendedName>
</protein>
<dbReference type="Pfam" id="PF13640">
    <property type="entry name" value="2OG-FeII_Oxy_3"/>
    <property type="match status" value="1"/>
</dbReference>
<keyword evidence="4" id="KW-1185">Reference proteome</keyword>
<dbReference type="OrthoDB" id="3058546at2759"/>
<dbReference type="InterPro" id="IPR044862">
    <property type="entry name" value="Pro_4_hyd_alph_FE2OG_OXY"/>
</dbReference>
<dbReference type="PANTHER" id="PTHR33099">
    <property type="entry name" value="FE2OG DIOXYGENASE DOMAIN-CONTAINING PROTEIN"/>
    <property type="match status" value="1"/>
</dbReference>